<dbReference type="Proteomes" id="UP000322234">
    <property type="component" value="Unassembled WGS sequence"/>
</dbReference>
<dbReference type="GO" id="GO:0005615">
    <property type="term" value="C:extracellular space"/>
    <property type="evidence" value="ECO:0007669"/>
    <property type="project" value="TreeGrafter"/>
</dbReference>
<evidence type="ECO:0000313" key="15">
    <source>
        <dbReference type="EMBL" id="MXQ97927.1"/>
    </source>
</evidence>
<keyword evidence="9" id="KW-0391">Immunity</keyword>
<feature type="region of interest" description="Disordered" evidence="13">
    <location>
        <begin position="327"/>
        <end position="363"/>
    </location>
</feature>
<keyword evidence="3" id="KW-0399">Innate immunity</keyword>
<gene>
    <name evidence="15" type="ORF">E5288_WYG003958</name>
</gene>
<evidence type="ECO:0000256" key="3">
    <source>
        <dbReference type="ARBA" id="ARBA00022588"/>
    </source>
</evidence>
<dbReference type="GO" id="GO:0030246">
    <property type="term" value="F:carbohydrate binding"/>
    <property type="evidence" value="ECO:0007669"/>
    <property type="project" value="UniProtKB-KW"/>
</dbReference>
<evidence type="ECO:0000256" key="2">
    <source>
        <dbReference type="ARBA" id="ARBA00022525"/>
    </source>
</evidence>
<comment type="caution">
    <text evidence="15">The sequence shown here is derived from an EMBL/GenBank/DDBJ whole genome shotgun (WGS) entry which is preliminary data.</text>
</comment>
<accession>A0A6B0SB62</accession>
<evidence type="ECO:0000256" key="13">
    <source>
        <dbReference type="SAM" id="MobiDB-lite"/>
    </source>
</evidence>
<dbReference type="CDD" id="cd00087">
    <property type="entry name" value="FReD"/>
    <property type="match status" value="1"/>
</dbReference>
<keyword evidence="12" id="KW-0325">Glycoprotein</keyword>
<evidence type="ECO:0000256" key="11">
    <source>
        <dbReference type="ARBA" id="ARBA00023157"/>
    </source>
</evidence>
<feature type="region of interest" description="Disordered" evidence="13">
    <location>
        <begin position="139"/>
        <end position="200"/>
    </location>
</feature>
<evidence type="ECO:0000256" key="4">
    <source>
        <dbReference type="ARBA" id="ARBA00022723"/>
    </source>
</evidence>
<keyword evidence="5" id="KW-0732">Signal</keyword>
<dbReference type="InterPro" id="IPR036056">
    <property type="entry name" value="Fibrinogen-like_C"/>
</dbReference>
<keyword evidence="6" id="KW-0430">Lectin</keyword>
<keyword evidence="11" id="KW-1015">Disulfide bond</keyword>
<evidence type="ECO:0000256" key="7">
    <source>
        <dbReference type="ARBA" id="ARBA00022737"/>
    </source>
</evidence>
<dbReference type="Gene3D" id="3.90.215.10">
    <property type="entry name" value="Gamma Fibrinogen, chain A, domain 1"/>
    <property type="match status" value="1"/>
</dbReference>
<dbReference type="Pfam" id="PF00147">
    <property type="entry name" value="Fibrinogen_C"/>
    <property type="match status" value="1"/>
</dbReference>
<evidence type="ECO:0000256" key="1">
    <source>
        <dbReference type="ARBA" id="ARBA00004613"/>
    </source>
</evidence>
<dbReference type="PROSITE" id="PS00514">
    <property type="entry name" value="FIBRINOGEN_C_1"/>
    <property type="match status" value="1"/>
</dbReference>
<organism evidence="15 16">
    <name type="scientific">Bos mutus</name>
    <name type="common">wild yak</name>
    <dbReference type="NCBI Taxonomy" id="72004"/>
    <lineage>
        <taxon>Eukaryota</taxon>
        <taxon>Metazoa</taxon>
        <taxon>Chordata</taxon>
        <taxon>Craniata</taxon>
        <taxon>Vertebrata</taxon>
        <taxon>Euteleostomi</taxon>
        <taxon>Mammalia</taxon>
        <taxon>Eutheria</taxon>
        <taxon>Laurasiatheria</taxon>
        <taxon>Artiodactyla</taxon>
        <taxon>Ruminantia</taxon>
        <taxon>Pecora</taxon>
        <taxon>Bovidae</taxon>
        <taxon>Bovinae</taxon>
        <taxon>Bos</taxon>
    </lineage>
</organism>
<comment type="subcellular location">
    <subcellularLocation>
        <location evidence="1">Secreted</location>
    </subcellularLocation>
</comment>
<keyword evidence="8" id="KW-0106">Calcium</keyword>
<dbReference type="InterPro" id="IPR050373">
    <property type="entry name" value="Fibrinogen_C-term_domain"/>
</dbReference>
<dbReference type="SMART" id="SM00186">
    <property type="entry name" value="FBG"/>
    <property type="match status" value="1"/>
</dbReference>
<feature type="domain" description="Fibrinogen C-terminal" evidence="14">
    <location>
        <begin position="186"/>
        <end position="421"/>
    </location>
</feature>
<reference evidence="15" key="1">
    <citation type="submission" date="2019-10" db="EMBL/GenBank/DDBJ databases">
        <title>The sequence and de novo assembly of the wild yak genome.</title>
        <authorList>
            <person name="Liu Y."/>
        </authorList>
    </citation>
    <scope>NUCLEOTIDE SEQUENCE [LARGE SCALE GENOMIC DNA]</scope>
    <source>
        <strain evidence="15">WY2019</strain>
    </source>
</reference>
<feature type="region of interest" description="Disordered" evidence="13">
    <location>
        <begin position="1"/>
        <end position="53"/>
    </location>
</feature>
<keyword evidence="7" id="KW-0677">Repeat</keyword>
<keyword evidence="10" id="KW-0176">Collagen</keyword>
<proteinExistence type="predicted"/>
<evidence type="ECO:0000256" key="8">
    <source>
        <dbReference type="ARBA" id="ARBA00022837"/>
    </source>
</evidence>
<evidence type="ECO:0000256" key="9">
    <source>
        <dbReference type="ARBA" id="ARBA00022859"/>
    </source>
</evidence>
<dbReference type="EMBL" id="VBQZ03000207">
    <property type="protein sequence ID" value="MXQ97927.1"/>
    <property type="molecule type" value="Genomic_DNA"/>
</dbReference>
<name>A0A6B0SB62_9CETA</name>
<dbReference type="GO" id="GO:0005581">
    <property type="term" value="C:collagen trimer"/>
    <property type="evidence" value="ECO:0007669"/>
    <property type="project" value="UniProtKB-KW"/>
</dbReference>
<keyword evidence="16" id="KW-1185">Reference proteome</keyword>
<protein>
    <recommendedName>
        <fullName evidence="14">Fibrinogen C-terminal domain-containing protein</fullName>
    </recommendedName>
</protein>
<keyword evidence="4" id="KW-0479">Metal-binding</keyword>
<evidence type="ECO:0000256" key="5">
    <source>
        <dbReference type="ARBA" id="ARBA00022729"/>
    </source>
</evidence>
<evidence type="ECO:0000259" key="14">
    <source>
        <dbReference type="PROSITE" id="PS51406"/>
    </source>
</evidence>
<feature type="compositionally biased region" description="Low complexity" evidence="13">
    <location>
        <begin position="179"/>
        <end position="191"/>
    </location>
</feature>
<dbReference type="GO" id="GO:0097367">
    <property type="term" value="F:carbohydrate derivative binding"/>
    <property type="evidence" value="ECO:0007669"/>
    <property type="project" value="TreeGrafter"/>
</dbReference>
<evidence type="ECO:0000256" key="12">
    <source>
        <dbReference type="ARBA" id="ARBA00023180"/>
    </source>
</evidence>
<dbReference type="PANTHER" id="PTHR19143:SF433">
    <property type="entry name" value="FICOLIN-2"/>
    <property type="match status" value="1"/>
</dbReference>
<evidence type="ECO:0000313" key="16">
    <source>
        <dbReference type="Proteomes" id="UP000322234"/>
    </source>
</evidence>
<dbReference type="InterPro" id="IPR014716">
    <property type="entry name" value="Fibrinogen_a/b/g_C_1"/>
</dbReference>
<dbReference type="PANTHER" id="PTHR19143">
    <property type="entry name" value="FIBRINOGEN/TENASCIN/ANGIOPOEITIN"/>
    <property type="match status" value="1"/>
</dbReference>
<dbReference type="InterPro" id="IPR020837">
    <property type="entry name" value="Fibrinogen_CS"/>
</dbReference>
<evidence type="ECO:0000256" key="10">
    <source>
        <dbReference type="ARBA" id="ARBA00023119"/>
    </source>
</evidence>
<dbReference type="InterPro" id="IPR002181">
    <property type="entry name" value="Fibrinogen_a/b/g_C_dom"/>
</dbReference>
<sequence>MTAPLGDLRTLGMTGSRVTAGAGAGEEVSGGQDLPRGEGHRTGEQGSEGSRARALGSHLADYPKHTLRVGQAVKMKTIDAREKATVNEINYIKTSDVVVHFLVRGVPAPEPGRIRMHPSSRRGPWSRGASARIRALGVAPGGGSDTSAPVMSPQRGHPSEPRAGFAAEKPTRKRPPPAQTTVTAVKTQTRPSQSPGVTLQRARPLVSYSDPGVTLRRARPLVSYSDPGVTLRRAWPLVFQRRKDGSVDFFRTWTAYKQGFGSQLGEFWLGNDNIHALTAQGTSELRVDLMDFEGNHRFAKYQSFRMADEAEKYKLVLGAFVEGNAGPATPHSARSPPRAGDSLTDHGNHFFSTKDRDNDESPSNCAAQFQGAWWYHSCHSSNLNGRYLRGPHTSYANGINWKSWGRYNYSYKVSEMKLRLT</sequence>
<dbReference type="GO" id="GO:0005102">
    <property type="term" value="F:signaling receptor binding"/>
    <property type="evidence" value="ECO:0007669"/>
    <property type="project" value="TreeGrafter"/>
</dbReference>
<dbReference type="PROSITE" id="PS51406">
    <property type="entry name" value="FIBRINOGEN_C_2"/>
    <property type="match status" value="1"/>
</dbReference>
<evidence type="ECO:0000256" key="6">
    <source>
        <dbReference type="ARBA" id="ARBA00022734"/>
    </source>
</evidence>
<dbReference type="GO" id="GO:0001867">
    <property type="term" value="P:complement activation, lectin pathway"/>
    <property type="evidence" value="ECO:0007669"/>
    <property type="project" value="TreeGrafter"/>
</dbReference>
<dbReference type="GO" id="GO:0003823">
    <property type="term" value="F:antigen binding"/>
    <property type="evidence" value="ECO:0007669"/>
    <property type="project" value="TreeGrafter"/>
</dbReference>
<dbReference type="GO" id="GO:0046872">
    <property type="term" value="F:metal ion binding"/>
    <property type="evidence" value="ECO:0007669"/>
    <property type="project" value="UniProtKB-KW"/>
</dbReference>
<dbReference type="AlphaFoldDB" id="A0A6B0SB62"/>
<feature type="compositionally biased region" description="Basic and acidic residues" evidence="13">
    <location>
        <begin position="343"/>
        <end position="359"/>
    </location>
</feature>
<keyword evidence="2" id="KW-0964">Secreted</keyword>
<dbReference type="SUPFAM" id="SSF56496">
    <property type="entry name" value="Fibrinogen C-terminal domain-like"/>
    <property type="match status" value="1"/>
</dbReference>